<dbReference type="FunFam" id="3.30.360.10:FF:000019">
    <property type="entry name" value="Bifunctional acetylglutamate kinase/N-acetyl-gamma-glutamyl-phosphate reductase"/>
    <property type="match status" value="1"/>
</dbReference>
<feature type="domain" description="N-acetyltransferase" evidence="21">
    <location>
        <begin position="345"/>
        <end position="498"/>
    </location>
</feature>
<comment type="pathway">
    <text evidence="3 19">Amino-acid biosynthesis; L-arginine biosynthesis; N(2)-acetyl-L-ornithine from L-glutamate: step 3/4.</text>
</comment>
<dbReference type="NCBIfam" id="TIGR00761">
    <property type="entry name" value="argB"/>
    <property type="match status" value="1"/>
</dbReference>
<comment type="pathway">
    <text evidence="2 19">Amino-acid biosynthesis; L-arginine biosynthesis; N(2)-acetyl-L-ornithine from L-glutamate: step 2/4.</text>
</comment>
<dbReference type="EC" id="2.7.2.8" evidence="6"/>
<dbReference type="InterPro" id="IPR023013">
    <property type="entry name" value="AGPR_AS"/>
</dbReference>
<dbReference type="Pfam" id="PF01118">
    <property type="entry name" value="Semialdhyde_dh"/>
    <property type="match status" value="1"/>
</dbReference>
<evidence type="ECO:0000256" key="2">
    <source>
        <dbReference type="ARBA" id="ARBA00004828"/>
    </source>
</evidence>
<organism evidence="22 23">
    <name type="scientific">Peltaster fructicola</name>
    <dbReference type="NCBI Taxonomy" id="286661"/>
    <lineage>
        <taxon>Eukaryota</taxon>
        <taxon>Fungi</taxon>
        <taxon>Dikarya</taxon>
        <taxon>Ascomycota</taxon>
        <taxon>Pezizomycotina</taxon>
        <taxon>Dothideomycetes</taxon>
        <taxon>Dothideomycetes incertae sedis</taxon>
        <taxon>Peltaster</taxon>
    </lineage>
</organism>
<evidence type="ECO:0000256" key="4">
    <source>
        <dbReference type="ARBA" id="ARBA00006830"/>
    </source>
</evidence>
<evidence type="ECO:0000256" key="5">
    <source>
        <dbReference type="ARBA" id="ARBA00007239"/>
    </source>
</evidence>
<accession>A0A6H0Y2C8</accession>
<keyword evidence="7 19" id="KW-0055">Arginine biosynthesis</keyword>
<proteinExistence type="inferred from homology"/>
<evidence type="ECO:0000256" key="20">
    <source>
        <dbReference type="PROSITE-ProRule" id="PRU10010"/>
    </source>
</evidence>
<dbReference type="InterPro" id="IPR004662">
    <property type="entry name" value="AcgluKinase_fam"/>
</dbReference>
<dbReference type="PROSITE" id="PS51731">
    <property type="entry name" value="GNAT_NAGS"/>
    <property type="match status" value="1"/>
</dbReference>
<dbReference type="NCBIfam" id="TIGR01850">
    <property type="entry name" value="argC"/>
    <property type="match status" value="1"/>
</dbReference>
<evidence type="ECO:0000256" key="1">
    <source>
        <dbReference type="ARBA" id="ARBA00004173"/>
    </source>
</evidence>
<keyword evidence="12 19" id="KW-0067">ATP-binding</keyword>
<evidence type="ECO:0000256" key="19">
    <source>
        <dbReference type="PIRNR" id="PIRNR036440"/>
    </source>
</evidence>
<protein>
    <recommendedName>
        <fullName evidence="6">acetylglutamate kinase</fullName>
        <ecNumber evidence="6">2.7.2.8</ecNumber>
    </recommendedName>
</protein>
<dbReference type="InterPro" id="IPR058924">
    <property type="entry name" value="AGPR_dimerisation_dom"/>
</dbReference>
<dbReference type="CDD" id="cd24149">
    <property type="entry name" value="AGPR_N_ARG5_6_like"/>
    <property type="match status" value="1"/>
</dbReference>
<feature type="active site" evidence="20">
    <location>
        <position position="708"/>
    </location>
</feature>
<evidence type="ECO:0000259" key="21">
    <source>
        <dbReference type="PROSITE" id="PS51731"/>
    </source>
</evidence>
<evidence type="ECO:0000256" key="7">
    <source>
        <dbReference type="ARBA" id="ARBA00022571"/>
    </source>
</evidence>
<dbReference type="InterPro" id="IPR011241">
    <property type="entry name" value="NAGK/NAGSA"/>
</dbReference>
<dbReference type="InterPro" id="IPR006855">
    <property type="entry name" value="Vertebrate-like_GNAT_dom"/>
</dbReference>
<dbReference type="SUPFAM" id="SSF53633">
    <property type="entry name" value="Carbamate kinase-like"/>
    <property type="match status" value="1"/>
</dbReference>
<keyword evidence="10 19" id="KW-0547">Nucleotide-binding</keyword>
<keyword evidence="8 19" id="KW-0028">Amino-acid biosynthesis</keyword>
<dbReference type="InterPro" id="IPR000706">
    <property type="entry name" value="AGPR_type-1"/>
</dbReference>
<comment type="similarity">
    <text evidence="5 19">In the C-terminal section; belongs to the NAGSA dehydrogenase family.</text>
</comment>
<dbReference type="Pfam" id="PF22698">
    <property type="entry name" value="Semialdhyde_dhC_1"/>
    <property type="match status" value="1"/>
</dbReference>
<comment type="catalytic activity">
    <reaction evidence="18">
        <text>N-acetyl-L-glutamate + ATP = N-acetyl-L-glutamyl 5-phosphate + ADP</text>
        <dbReference type="Rhea" id="RHEA:14629"/>
        <dbReference type="ChEBI" id="CHEBI:30616"/>
        <dbReference type="ChEBI" id="CHEBI:44337"/>
        <dbReference type="ChEBI" id="CHEBI:57936"/>
        <dbReference type="ChEBI" id="CHEBI:456216"/>
        <dbReference type="EC" id="2.7.2.8"/>
    </reaction>
</comment>
<keyword evidence="23" id="KW-1185">Reference proteome</keyword>
<dbReference type="CDD" id="cd04263">
    <property type="entry name" value="DUF619-NAGK-FABP"/>
    <property type="match status" value="1"/>
</dbReference>
<dbReference type="PIRSF" id="PIRSF036440">
    <property type="entry name" value="ARG5-6"/>
    <property type="match status" value="1"/>
</dbReference>
<dbReference type="EMBL" id="CP051142">
    <property type="protein sequence ID" value="QIX01075.1"/>
    <property type="molecule type" value="Genomic_DNA"/>
</dbReference>
<sequence>MQSLASLARPAGGRLARQAEKQLSVAARQCAARSAPAQIIARRRYATPVRSHRDDGARTAVINVLNNIASKREVQQYLAQFTSVSSQQFAVIKVGGAILTDYIDEFCASLRNLNQMGLFPVIIHGAGPQLNKLLEEAGIEPAYQEGIRITDGQTLGVARKLFLEENLKLVEALESWGVRARPITSGVLMADYKDKDIYKFVGEVNQVNTKSVNAAIEDGYIPVLTCMAESTDGQLLNVNADKAAAELARALVPLKIVYLSEKGGIYDKETNKLIEAINLDEEYDDYMKKSWVIHGTRSKIRDIKTLLDDLPRSSSVAIIHPANLEKELFTHSGAGTLIRRGTKLLQAENLNNIEDMNKLKATLVRDRGGLDSASVVDRFLETLKSRSFKAYYDENLEALAIVLPPSGSSSLAHLATLTMTRGAWLSNIADNVFQNLKRDFPKLAWTVKQDDENLTWFSEMADGSIARQGEVLFWYGIESPEEVRELMAEFVTHGRKMFGDINLESQLHRAAAAAERIRAGAARMAGMRQQVSAYHTSARPRIVERCTAFKTQQRGYATTNPNPPLGIKNSEKDYPARVALIGARGYTGQALIDLLNRHPNMDLCHVSSRELSGKELKGYDKRRSSTRTSPDDVRRMAEKKEIDCWVMALPNGVCKPYVDAIDESGHSDAVIIDLSADYRFDDKWTYGLPELVQRNKLAGATRIANPGCYATAAQLGIAPLIPHLAPSPAQPTVFGVSGYSGAGTKPSPKNDVKNLTDNLIPYSLTDHIHEREISAQLGTPIAFIPHVAVWFAGIHHTISLPLAEQMTSRDIRQLYQDRYDKEALIKVSGESPLVKNIAGKHGVEIGGFAVHSSGKRAVVNVTIDNLLKGAATQALQNMNLALGYAEYEGIPLES</sequence>
<dbReference type="InterPro" id="IPR001048">
    <property type="entry name" value="Asp/Glu/Uridylate_kinase"/>
</dbReference>
<dbReference type="Pfam" id="PF04768">
    <property type="entry name" value="NAT"/>
    <property type="match status" value="1"/>
</dbReference>
<evidence type="ECO:0000256" key="3">
    <source>
        <dbReference type="ARBA" id="ARBA00004862"/>
    </source>
</evidence>
<dbReference type="SUPFAM" id="SSF51735">
    <property type="entry name" value="NAD(P)-binding Rossmann-fold domains"/>
    <property type="match status" value="1"/>
</dbReference>
<dbReference type="GO" id="GO:0003942">
    <property type="term" value="F:N-acetyl-gamma-glutamyl-phosphate reductase activity"/>
    <property type="evidence" value="ECO:0007669"/>
    <property type="project" value="UniProtKB-UniRule"/>
</dbReference>
<dbReference type="PANTHER" id="PTHR23342:SF0">
    <property type="entry name" value="N-ACETYLGLUTAMATE SYNTHASE, MITOCHONDRIAL"/>
    <property type="match status" value="1"/>
</dbReference>
<comment type="similarity">
    <text evidence="4 19">In the N-terminal section; belongs to the acetylglutamate kinase family.</text>
</comment>
<dbReference type="Pfam" id="PF00696">
    <property type="entry name" value="AA_kinase"/>
    <property type="match status" value="1"/>
</dbReference>
<keyword evidence="13 19" id="KW-0521">NADP</keyword>
<keyword evidence="11 19" id="KW-0418">Kinase</keyword>
<dbReference type="CDD" id="cd23936">
    <property type="entry name" value="AGPR_C_ARG5_6_like"/>
    <property type="match status" value="1"/>
</dbReference>
<evidence type="ECO:0000256" key="6">
    <source>
        <dbReference type="ARBA" id="ARBA00013065"/>
    </source>
</evidence>
<evidence type="ECO:0000256" key="9">
    <source>
        <dbReference type="ARBA" id="ARBA00022679"/>
    </source>
</evidence>
<dbReference type="FunFam" id="3.40.1160.10:FF:000046">
    <property type="entry name" value="N-acetylglutamate kinase / N-acetylglutamate synthase"/>
    <property type="match status" value="1"/>
</dbReference>
<dbReference type="UniPathway" id="UPA00068">
    <property type="reaction ID" value="UER00107"/>
</dbReference>
<dbReference type="CDD" id="cd04252">
    <property type="entry name" value="AAK_NAGK-fArgBP"/>
    <property type="match status" value="1"/>
</dbReference>
<dbReference type="InterPro" id="IPR000534">
    <property type="entry name" value="Semialdehyde_DH_NAD-bd"/>
</dbReference>
<dbReference type="GO" id="GO:0051287">
    <property type="term" value="F:NAD binding"/>
    <property type="evidence" value="ECO:0007669"/>
    <property type="project" value="UniProtKB-UniRule"/>
</dbReference>
<dbReference type="PANTHER" id="PTHR23342">
    <property type="entry name" value="N-ACETYLGLUTAMATE SYNTHASE"/>
    <property type="match status" value="1"/>
</dbReference>
<dbReference type="Gene3D" id="3.30.360.10">
    <property type="entry name" value="Dihydrodipicolinate Reductase, domain 2"/>
    <property type="match status" value="1"/>
</dbReference>
<dbReference type="AlphaFoldDB" id="A0A6H0Y2C8"/>
<dbReference type="GO" id="GO:0005524">
    <property type="term" value="F:ATP binding"/>
    <property type="evidence" value="ECO:0007669"/>
    <property type="project" value="UniProtKB-UniRule"/>
</dbReference>
<evidence type="ECO:0000256" key="16">
    <source>
        <dbReference type="ARBA" id="ARBA00023128"/>
    </source>
</evidence>
<keyword evidence="15 19" id="KW-0560">Oxidoreductase</keyword>
<evidence type="ECO:0000256" key="18">
    <source>
        <dbReference type="ARBA" id="ARBA00048141"/>
    </source>
</evidence>
<dbReference type="FunFam" id="3.40.630.30:FF:000029">
    <property type="entry name" value="Bifunctional acetylglutamate kinase/N-acetyl-gamma-glutamyl-phosphate reductase"/>
    <property type="match status" value="1"/>
</dbReference>
<dbReference type="InterPro" id="IPR036393">
    <property type="entry name" value="AceGlu_kinase-like_sf"/>
</dbReference>
<comment type="subcellular location">
    <subcellularLocation>
        <location evidence="1 19">Mitochondrion</location>
    </subcellularLocation>
</comment>
<evidence type="ECO:0000256" key="14">
    <source>
        <dbReference type="ARBA" id="ARBA00022946"/>
    </source>
</evidence>
<dbReference type="Gene3D" id="3.40.1160.10">
    <property type="entry name" value="Acetylglutamate kinase-like"/>
    <property type="match status" value="1"/>
</dbReference>
<dbReference type="InterPro" id="IPR036291">
    <property type="entry name" value="NAD(P)-bd_dom_sf"/>
</dbReference>
<reference evidence="22 23" key="1">
    <citation type="journal article" date="2016" name="Sci. Rep.">
        <title>Peltaster fructicola genome reveals evolution from an invasive phytopathogen to an ectophytic parasite.</title>
        <authorList>
            <person name="Xu C."/>
            <person name="Chen H."/>
            <person name="Gleason M.L."/>
            <person name="Xu J.R."/>
            <person name="Liu H."/>
            <person name="Zhang R."/>
            <person name="Sun G."/>
        </authorList>
    </citation>
    <scope>NUCLEOTIDE SEQUENCE [LARGE SCALE GENOMIC DNA]</scope>
    <source>
        <strain evidence="22 23">LNHT1506</strain>
    </source>
</reference>
<dbReference type="GO" id="GO:0070401">
    <property type="term" value="F:NADP+ binding"/>
    <property type="evidence" value="ECO:0007669"/>
    <property type="project" value="InterPro"/>
</dbReference>
<dbReference type="Gene3D" id="3.40.50.720">
    <property type="entry name" value="NAD(P)-binding Rossmann-like Domain"/>
    <property type="match status" value="1"/>
</dbReference>
<keyword evidence="14" id="KW-0809">Transit peptide</keyword>
<evidence type="ECO:0000256" key="8">
    <source>
        <dbReference type="ARBA" id="ARBA00022605"/>
    </source>
</evidence>
<dbReference type="PROSITE" id="PS01224">
    <property type="entry name" value="ARGC"/>
    <property type="match status" value="1"/>
</dbReference>
<dbReference type="Proteomes" id="UP000503462">
    <property type="component" value="Chromosome 4"/>
</dbReference>
<dbReference type="SUPFAM" id="SSF55347">
    <property type="entry name" value="Glyceraldehyde-3-phosphate dehydrogenase-like, C-terminal domain"/>
    <property type="match status" value="1"/>
</dbReference>
<dbReference type="GO" id="GO:0005759">
    <property type="term" value="C:mitochondrial matrix"/>
    <property type="evidence" value="ECO:0007669"/>
    <property type="project" value="TreeGrafter"/>
</dbReference>
<dbReference type="SMART" id="SM00859">
    <property type="entry name" value="Semialdhyde_dh"/>
    <property type="match status" value="1"/>
</dbReference>
<dbReference type="OrthoDB" id="438291at2759"/>
<dbReference type="Gene3D" id="3.40.630.30">
    <property type="match status" value="1"/>
</dbReference>
<dbReference type="GO" id="GO:0006526">
    <property type="term" value="P:L-arginine biosynthetic process"/>
    <property type="evidence" value="ECO:0007669"/>
    <property type="project" value="UniProtKB-UniRule"/>
</dbReference>
<evidence type="ECO:0000256" key="15">
    <source>
        <dbReference type="ARBA" id="ARBA00023002"/>
    </source>
</evidence>
<dbReference type="HAMAP" id="MF_00150">
    <property type="entry name" value="ArgC_type1"/>
    <property type="match status" value="1"/>
</dbReference>
<evidence type="ECO:0000256" key="11">
    <source>
        <dbReference type="ARBA" id="ARBA00022777"/>
    </source>
</evidence>
<evidence type="ECO:0000256" key="12">
    <source>
        <dbReference type="ARBA" id="ARBA00022840"/>
    </source>
</evidence>
<keyword evidence="17 19" id="KW-0511">Multifunctional enzyme</keyword>
<name>A0A6H0Y2C8_9PEZI</name>
<evidence type="ECO:0000313" key="22">
    <source>
        <dbReference type="EMBL" id="QIX01075.1"/>
    </source>
</evidence>
<dbReference type="InterPro" id="IPR041734">
    <property type="entry name" value="NAGK-fArgBP"/>
</dbReference>
<evidence type="ECO:0000313" key="23">
    <source>
        <dbReference type="Proteomes" id="UP000503462"/>
    </source>
</evidence>
<evidence type="ECO:0000256" key="10">
    <source>
        <dbReference type="ARBA" id="ARBA00022741"/>
    </source>
</evidence>
<keyword evidence="16 19" id="KW-0496">Mitochondrion</keyword>
<evidence type="ECO:0000256" key="13">
    <source>
        <dbReference type="ARBA" id="ARBA00022857"/>
    </source>
</evidence>
<dbReference type="GO" id="GO:0003991">
    <property type="term" value="F:acetylglutamate kinase activity"/>
    <property type="evidence" value="ECO:0007669"/>
    <property type="project" value="UniProtKB-EC"/>
</dbReference>
<evidence type="ECO:0000256" key="17">
    <source>
        <dbReference type="ARBA" id="ARBA00023268"/>
    </source>
</evidence>
<keyword evidence="9 19" id="KW-0808">Transferase</keyword>
<gene>
    <name evidence="22" type="ORF">AMS68_006592</name>
</gene>